<accession>A0A0G4FX45</accession>
<feature type="chain" id="PRO_5005189190" evidence="2">
    <location>
        <begin position="21"/>
        <end position="287"/>
    </location>
</feature>
<dbReference type="EMBL" id="CDMY01000515">
    <property type="protein sequence ID" value="CEM19539.1"/>
    <property type="molecule type" value="Genomic_DNA"/>
</dbReference>
<feature type="region of interest" description="Disordered" evidence="1">
    <location>
        <begin position="226"/>
        <end position="287"/>
    </location>
</feature>
<feature type="compositionally biased region" description="Low complexity" evidence="1">
    <location>
        <begin position="177"/>
        <end position="198"/>
    </location>
</feature>
<dbReference type="VEuPathDB" id="CryptoDB:Vbra_56"/>
<dbReference type="AlphaFoldDB" id="A0A0G4FX45"/>
<feature type="compositionally biased region" description="Gly residues" evidence="1">
    <location>
        <begin position="271"/>
        <end position="287"/>
    </location>
</feature>
<feature type="compositionally biased region" description="Low complexity" evidence="1">
    <location>
        <begin position="143"/>
        <end position="158"/>
    </location>
</feature>
<feature type="signal peptide" evidence="2">
    <location>
        <begin position="1"/>
        <end position="20"/>
    </location>
</feature>
<dbReference type="InParanoid" id="A0A0G4FX45"/>
<protein>
    <submittedName>
        <fullName evidence="3">Uncharacterized protein</fullName>
    </submittedName>
</protein>
<feature type="compositionally biased region" description="Low complexity" evidence="1">
    <location>
        <begin position="228"/>
        <end position="240"/>
    </location>
</feature>
<keyword evidence="2" id="KW-0732">Signal</keyword>
<evidence type="ECO:0000256" key="1">
    <source>
        <dbReference type="SAM" id="MobiDB-lite"/>
    </source>
</evidence>
<name>A0A0G4FX45_VITBC</name>
<keyword evidence="4" id="KW-1185">Reference proteome</keyword>
<gene>
    <name evidence="3" type="ORF">Vbra_56</name>
</gene>
<evidence type="ECO:0000313" key="4">
    <source>
        <dbReference type="Proteomes" id="UP000041254"/>
    </source>
</evidence>
<sequence length="287" mass="28250">MTASLSAVILVAIGLLSCSAADVSLRRMQSELGISPPATAEAAPAEQAPADETVMDPAAEAALNGTIPEGQNMTEVEEMELPPVEDPSGTDGTRRRSLLRSLLNAEGTTTEATIGEEASEQGMDVSPGASEAGPGVSLEQAVPEATTAPPAEAETAETGSAVLPPPVEGSERRRMQVDGTPAAAPAEAAPAPVAADPAAVPVATDPAAAPAAPAVEGVPVIPGFNELATTAPPAEEAAAPSTTGQDPATGALVDPREAEDFESPVGNTDVFGGGAEGGGAVVGGGRR</sequence>
<proteinExistence type="predicted"/>
<evidence type="ECO:0000256" key="2">
    <source>
        <dbReference type="SAM" id="SignalP"/>
    </source>
</evidence>
<organism evidence="3 4">
    <name type="scientific">Vitrella brassicaformis (strain CCMP3155)</name>
    <dbReference type="NCBI Taxonomy" id="1169540"/>
    <lineage>
        <taxon>Eukaryota</taxon>
        <taxon>Sar</taxon>
        <taxon>Alveolata</taxon>
        <taxon>Colpodellida</taxon>
        <taxon>Vitrellaceae</taxon>
        <taxon>Vitrella</taxon>
    </lineage>
</organism>
<reference evidence="3 4" key="1">
    <citation type="submission" date="2014-11" db="EMBL/GenBank/DDBJ databases">
        <authorList>
            <person name="Zhu J."/>
            <person name="Qi W."/>
            <person name="Song R."/>
        </authorList>
    </citation>
    <scope>NUCLEOTIDE SEQUENCE [LARGE SCALE GENOMIC DNA]</scope>
</reference>
<feature type="compositionally biased region" description="Low complexity" evidence="1">
    <location>
        <begin position="102"/>
        <end position="116"/>
    </location>
</feature>
<dbReference type="Proteomes" id="UP000041254">
    <property type="component" value="Unassembled WGS sequence"/>
</dbReference>
<feature type="region of interest" description="Disordered" evidence="1">
    <location>
        <begin position="102"/>
        <end position="198"/>
    </location>
</feature>
<evidence type="ECO:0000313" key="3">
    <source>
        <dbReference type="EMBL" id="CEM19539.1"/>
    </source>
</evidence>